<name>A0A517RKF9_9PLAN</name>
<dbReference type="EMBL" id="CP036269">
    <property type="protein sequence ID" value="QDT44344.1"/>
    <property type="molecule type" value="Genomic_DNA"/>
</dbReference>
<gene>
    <name evidence="3" type="ORF">Pan241w_44530</name>
</gene>
<evidence type="ECO:0000256" key="2">
    <source>
        <dbReference type="SAM" id="Phobius"/>
    </source>
</evidence>
<keyword evidence="2" id="KW-0472">Membrane</keyword>
<dbReference type="AlphaFoldDB" id="A0A517RKF9"/>
<feature type="region of interest" description="Disordered" evidence="1">
    <location>
        <begin position="1"/>
        <end position="20"/>
    </location>
</feature>
<dbReference type="Proteomes" id="UP000317171">
    <property type="component" value="Chromosome"/>
</dbReference>
<evidence type="ECO:0000313" key="3">
    <source>
        <dbReference type="EMBL" id="QDT44344.1"/>
    </source>
</evidence>
<keyword evidence="4" id="KW-1185">Reference proteome</keyword>
<keyword evidence="2" id="KW-0812">Transmembrane</keyword>
<feature type="transmembrane region" description="Helical" evidence="2">
    <location>
        <begin position="83"/>
        <end position="106"/>
    </location>
</feature>
<organism evidence="3 4">
    <name type="scientific">Gimesia alba</name>
    <dbReference type="NCBI Taxonomy" id="2527973"/>
    <lineage>
        <taxon>Bacteria</taxon>
        <taxon>Pseudomonadati</taxon>
        <taxon>Planctomycetota</taxon>
        <taxon>Planctomycetia</taxon>
        <taxon>Planctomycetales</taxon>
        <taxon>Planctomycetaceae</taxon>
        <taxon>Gimesia</taxon>
    </lineage>
</organism>
<reference evidence="3 4" key="1">
    <citation type="submission" date="2019-02" db="EMBL/GenBank/DDBJ databases">
        <title>Deep-cultivation of Planctomycetes and their phenomic and genomic characterization uncovers novel biology.</title>
        <authorList>
            <person name="Wiegand S."/>
            <person name="Jogler M."/>
            <person name="Boedeker C."/>
            <person name="Pinto D."/>
            <person name="Vollmers J."/>
            <person name="Rivas-Marin E."/>
            <person name="Kohn T."/>
            <person name="Peeters S.H."/>
            <person name="Heuer A."/>
            <person name="Rast P."/>
            <person name="Oberbeckmann S."/>
            <person name="Bunk B."/>
            <person name="Jeske O."/>
            <person name="Meyerdierks A."/>
            <person name="Storesund J.E."/>
            <person name="Kallscheuer N."/>
            <person name="Luecker S."/>
            <person name="Lage O.M."/>
            <person name="Pohl T."/>
            <person name="Merkel B.J."/>
            <person name="Hornburger P."/>
            <person name="Mueller R.-W."/>
            <person name="Bruemmer F."/>
            <person name="Labrenz M."/>
            <person name="Spormann A.M."/>
            <person name="Op den Camp H."/>
            <person name="Overmann J."/>
            <person name="Amann R."/>
            <person name="Jetten M.S.M."/>
            <person name="Mascher T."/>
            <person name="Medema M.H."/>
            <person name="Devos D.P."/>
            <person name="Kaster A.-K."/>
            <person name="Ovreas L."/>
            <person name="Rohde M."/>
            <person name="Galperin M.Y."/>
            <person name="Jogler C."/>
        </authorList>
    </citation>
    <scope>NUCLEOTIDE SEQUENCE [LARGE SCALE GENOMIC DNA]</scope>
    <source>
        <strain evidence="3 4">Pan241w</strain>
    </source>
</reference>
<accession>A0A517RKF9</accession>
<evidence type="ECO:0000313" key="4">
    <source>
        <dbReference type="Proteomes" id="UP000317171"/>
    </source>
</evidence>
<dbReference type="KEGG" id="gaz:Pan241w_44530"/>
<dbReference type="RefSeq" id="WP_145219715.1">
    <property type="nucleotide sequence ID" value="NZ_CP036269.1"/>
</dbReference>
<dbReference type="OrthoDB" id="291021at2"/>
<keyword evidence="2" id="KW-1133">Transmembrane helix</keyword>
<protein>
    <submittedName>
        <fullName evidence="3">Uncharacterized protein</fullName>
    </submittedName>
</protein>
<evidence type="ECO:0000256" key="1">
    <source>
        <dbReference type="SAM" id="MobiDB-lite"/>
    </source>
</evidence>
<sequence>MTWPEISIDDFPPERDDEPSSLRQDIIDELSDHFACALNRELLKNSDESTAKQRVLNQFGDPIKIARQLWLDAMKERIMSQRIMTGISAVMAVCCIAVVGIAWTMMQESRAFNLQMLEQFKLAQENSDAEATGDLHGILFQLVQEREGGKPAAGFKGNLAKYEGNQQIFTVDAVSDKTGKLDFGKLPWGRYDVTFNAPWGESVSTFQITTIPGRKYEETIVCPAHAPQEVEVEFQVNWKNMPEEKYYLLCDFRYRVSISSNVSEQFELKSYQEVQGRQWVYSHDLEQESDGNVYLIDVENQRAAPCPLAADGSIKKIEEQQLDWHPTVEILQGRYGPPTIYLIAQHELSKITEINSLSSTKGVRFSKGQLETISFLLPGQGSIIFPFEKLSIDPVLVVNKTPTELKEIHGFIPDRSTHKTYAATEDQPNVWEINIPDLFPITLESDSLNSAQ</sequence>
<proteinExistence type="predicted"/>